<keyword evidence="1" id="KW-0472">Membrane</keyword>
<organism evidence="2">
    <name type="scientific">Mycobacterium sp. (strain MCS)</name>
    <dbReference type="NCBI Taxonomy" id="164756"/>
    <lineage>
        <taxon>Bacteria</taxon>
        <taxon>Bacillati</taxon>
        <taxon>Actinomycetota</taxon>
        <taxon>Actinomycetes</taxon>
        <taxon>Mycobacteriales</taxon>
        <taxon>Mycobacteriaceae</taxon>
        <taxon>Mycobacterium</taxon>
    </lineage>
</organism>
<dbReference type="KEGG" id="mmc:Mmcs_4790"/>
<dbReference type="AlphaFoldDB" id="A0A5Q5BQZ1"/>
<evidence type="ECO:0000313" key="2">
    <source>
        <dbReference type="EMBL" id="ABG10894.1"/>
    </source>
</evidence>
<feature type="transmembrane region" description="Helical" evidence="1">
    <location>
        <begin position="153"/>
        <end position="170"/>
    </location>
</feature>
<feature type="transmembrane region" description="Helical" evidence="1">
    <location>
        <begin position="362"/>
        <end position="380"/>
    </location>
</feature>
<keyword evidence="1" id="KW-0812">Transmembrane</keyword>
<feature type="transmembrane region" description="Helical" evidence="1">
    <location>
        <begin position="229"/>
        <end position="247"/>
    </location>
</feature>
<accession>A0A5Q5BQZ1</accession>
<feature type="transmembrane region" description="Helical" evidence="1">
    <location>
        <begin position="323"/>
        <end position="342"/>
    </location>
</feature>
<reference evidence="2" key="1">
    <citation type="submission" date="2006-06" db="EMBL/GenBank/DDBJ databases">
        <title>Complete sequence of chromosome of Mycobacterium sp. MCS.</title>
        <authorList>
            <consortium name="US DOE Joint Genome Institute"/>
            <person name="Copeland A."/>
            <person name="Lucas S."/>
            <person name="Lapidus A."/>
            <person name="Barry K."/>
            <person name="Detter J.C."/>
            <person name="Glavina del Rio T."/>
            <person name="Hammon N."/>
            <person name="Israni S."/>
            <person name="Dalin E."/>
            <person name="Tice H."/>
            <person name="Pitluck S."/>
            <person name="Martinez M."/>
            <person name="Schmutz J."/>
            <person name="Larimer F."/>
            <person name="Land M."/>
            <person name="Hauser L."/>
            <person name="Kyrpides N."/>
            <person name="Kim E."/>
            <person name="Miller C.D."/>
            <person name="Hughes J.E."/>
            <person name="Anderson A.J."/>
            <person name="Sims R.C."/>
            <person name="Richardson P."/>
        </authorList>
    </citation>
    <scope>NUCLEOTIDE SEQUENCE [LARGE SCALE GENOMIC DNA]</scope>
    <source>
        <strain evidence="2">MCS</strain>
    </source>
</reference>
<keyword evidence="1" id="KW-1133">Transmembrane helix</keyword>
<feature type="transmembrane region" description="Helical" evidence="1">
    <location>
        <begin position="21"/>
        <end position="47"/>
    </location>
</feature>
<dbReference type="EMBL" id="CP000384">
    <property type="protein sequence ID" value="ABG10894.1"/>
    <property type="molecule type" value="Genomic_DNA"/>
</dbReference>
<feature type="transmembrane region" description="Helical" evidence="1">
    <location>
        <begin position="297"/>
        <end position="316"/>
    </location>
</feature>
<feature type="transmembrane region" description="Helical" evidence="1">
    <location>
        <begin position="125"/>
        <end position="147"/>
    </location>
</feature>
<proteinExistence type="predicted"/>
<protein>
    <recommendedName>
        <fullName evidence="3">Transmembrane protein</fullName>
    </recommendedName>
</protein>
<feature type="transmembrane region" description="Helical" evidence="1">
    <location>
        <begin position="182"/>
        <end position="209"/>
    </location>
</feature>
<evidence type="ECO:0000256" key="1">
    <source>
        <dbReference type="SAM" id="Phobius"/>
    </source>
</evidence>
<feature type="transmembrane region" description="Helical" evidence="1">
    <location>
        <begin position="392"/>
        <end position="411"/>
    </location>
</feature>
<feature type="transmembrane region" description="Helical" evidence="1">
    <location>
        <begin position="92"/>
        <end position="113"/>
    </location>
</feature>
<evidence type="ECO:0008006" key="3">
    <source>
        <dbReference type="Google" id="ProtNLM"/>
    </source>
</evidence>
<sequence length="601" mass="64449">MGGAPGGRCRLSGSGTVLNRVARAAVGLIAVHLVVRAVLAFGGYFYWDDLILIGRAGTQGLLSPSFLFDDHDGHVMPAAFLLSGAITRVAPWSWVLPALSLVVLQLLASLALLRTLHVILGWRPVLLLPLTFALFTPLAVPGFAWWAAALNSLPMLAALAWVCADAILLVRTGRRRYAVTALAVYVGGLLFFEKAAVIPFVAFAVAALLAHVTGDRGAVVSVWRRGIRLWVPALAVTAAWVGVYLLVVDQKRWSFDLAMTWDLLARSITHAIVPGLVGGPWDWQRWAPASPWATPPATVMVLGWAALAVVVAVSFARKQRIGPVWAVAVGYAVACQVPIYLMRSSRFTALELAQTLRYLPDLVVVLALLMAVGFCAPNRAGARRLDASRRRTAVVVALVGAFVVSSLYSTVTFHRIWRDSPVPAYVANARAGLAGVDEPMLDQEVDPLILQRVAAPENLASHMFALFDDRPEFAPSTTQLRMLAPSGHVVDALVTWVRAIRPGPEPNCGYLVQPDFPVRMPLDGPLLPADWTAEINYLANSDGSLMMALSEGPEVKVPVRPGLNRVFVRLPGAGDAINVSASTAALSVCISPGPVGFVAPR</sequence>
<name>A0A5Q5BQZ1_MYCSS</name>
<gene>
    <name evidence="2" type="ordered locus">Mmcs_4790</name>
</gene>